<accession>A0A3M3ZES7</accession>
<name>A0A3M3ZES7_9PSED</name>
<dbReference type="Proteomes" id="UP000268056">
    <property type="component" value="Unassembled WGS sequence"/>
</dbReference>
<dbReference type="PANTHER" id="PTHR23531:SF1">
    <property type="entry name" value="QUINOLENE RESISTANCE PROTEIN NORA"/>
    <property type="match status" value="1"/>
</dbReference>
<dbReference type="Pfam" id="PF07690">
    <property type="entry name" value="MFS_1"/>
    <property type="match status" value="1"/>
</dbReference>
<dbReference type="PANTHER" id="PTHR23531">
    <property type="entry name" value="QUINOLENE RESISTANCE PROTEIN NORA"/>
    <property type="match status" value="1"/>
</dbReference>
<feature type="transmembrane region" description="Helical" evidence="4">
    <location>
        <begin position="152"/>
        <end position="175"/>
    </location>
</feature>
<dbReference type="Gene3D" id="1.20.1250.20">
    <property type="entry name" value="MFS general substrate transporter like domains"/>
    <property type="match status" value="1"/>
</dbReference>
<feature type="transmembrane region" description="Helical" evidence="4">
    <location>
        <begin position="329"/>
        <end position="351"/>
    </location>
</feature>
<dbReference type="InterPro" id="IPR011701">
    <property type="entry name" value="MFS"/>
</dbReference>
<evidence type="ECO:0000256" key="3">
    <source>
        <dbReference type="ARBA" id="ARBA00023136"/>
    </source>
</evidence>
<dbReference type="InterPro" id="IPR036259">
    <property type="entry name" value="MFS_trans_sf"/>
</dbReference>
<evidence type="ECO:0000313" key="6">
    <source>
        <dbReference type="Proteomes" id="UP000268056"/>
    </source>
</evidence>
<comment type="caution">
    <text evidence="5">The sequence shown here is derived from an EMBL/GenBank/DDBJ whole genome shotgun (WGS) entry which is preliminary data.</text>
</comment>
<feature type="transmembrane region" description="Helical" evidence="4">
    <location>
        <begin position="207"/>
        <end position="227"/>
    </location>
</feature>
<sequence length="387" mass="41815">MKNYIVFSTSFILSFVNFMIFYSYPFKLEEMGVENGIAGLVVGGATVLTLIMRLVSGVVADRIKTRWAMFITTILYCSSLLLINLNWVPSVILGRLAQGALLGVLSTLLMYYSIAFSDNAAEKSKNVSMITFFNVLPTCLAPFIALKITQTWGGGSVALAALILFLICLFLTFVLEARQTYSGIPDKTSSSTKGVLQVVTDSNVRTALIILGLVYIISGTTVTFLPFFLTQKGMSDPSWYFLVFTVSMMLPRLFLNKKLPKDSRFPTRILAVCVVSAICGTLSNYFMVGSGFVYIGAICCGAALGLIYPAVMSYVVCNIDQALVGTSSSVVAASADIGVIFSNIGLGVVVVKFGGDAAMLIPIITSCIALAFIFSKAWTRNFIQGEI</sequence>
<evidence type="ECO:0000256" key="2">
    <source>
        <dbReference type="ARBA" id="ARBA00022989"/>
    </source>
</evidence>
<evidence type="ECO:0000256" key="1">
    <source>
        <dbReference type="ARBA" id="ARBA00022692"/>
    </source>
</evidence>
<dbReference type="SUPFAM" id="SSF103473">
    <property type="entry name" value="MFS general substrate transporter"/>
    <property type="match status" value="1"/>
</dbReference>
<keyword evidence="1 4" id="KW-0812">Transmembrane</keyword>
<feature type="transmembrane region" description="Helical" evidence="4">
    <location>
        <begin position="67"/>
        <end position="87"/>
    </location>
</feature>
<feature type="transmembrane region" description="Helical" evidence="4">
    <location>
        <begin position="239"/>
        <end position="255"/>
    </location>
</feature>
<feature type="transmembrane region" description="Helical" evidence="4">
    <location>
        <begin position="93"/>
        <end position="114"/>
    </location>
</feature>
<feature type="transmembrane region" description="Helical" evidence="4">
    <location>
        <begin position="267"/>
        <end position="286"/>
    </location>
</feature>
<feature type="transmembrane region" description="Helical" evidence="4">
    <location>
        <begin position="36"/>
        <end position="55"/>
    </location>
</feature>
<evidence type="ECO:0000313" key="5">
    <source>
        <dbReference type="EMBL" id="RMO93121.1"/>
    </source>
</evidence>
<feature type="transmembrane region" description="Helical" evidence="4">
    <location>
        <begin position="5"/>
        <end position="24"/>
    </location>
</feature>
<gene>
    <name evidence="5" type="ORF">ALQ32_04022</name>
</gene>
<feature type="transmembrane region" description="Helical" evidence="4">
    <location>
        <begin position="292"/>
        <end position="317"/>
    </location>
</feature>
<dbReference type="RefSeq" id="WP_122218430.1">
    <property type="nucleotide sequence ID" value="NZ_RBQC01000016.1"/>
</dbReference>
<dbReference type="EMBL" id="RBQC01000016">
    <property type="protein sequence ID" value="RMO93121.1"/>
    <property type="molecule type" value="Genomic_DNA"/>
</dbReference>
<dbReference type="GO" id="GO:0022857">
    <property type="term" value="F:transmembrane transporter activity"/>
    <property type="evidence" value="ECO:0007669"/>
    <property type="project" value="InterPro"/>
</dbReference>
<keyword evidence="3 4" id="KW-0472">Membrane</keyword>
<feature type="transmembrane region" description="Helical" evidence="4">
    <location>
        <begin position="357"/>
        <end position="374"/>
    </location>
</feature>
<dbReference type="InterPro" id="IPR052714">
    <property type="entry name" value="MFS_Exporter"/>
</dbReference>
<proteinExistence type="predicted"/>
<organism evidence="5 6">
    <name type="scientific">Pseudomonas syringae pv. tagetis</name>
    <dbReference type="NCBI Taxonomy" id="129140"/>
    <lineage>
        <taxon>Bacteria</taxon>
        <taxon>Pseudomonadati</taxon>
        <taxon>Pseudomonadota</taxon>
        <taxon>Gammaproteobacteria</taxon>
        <taxon>Pseudomonadales</taxon>
        <taxon>Pseudomonadaceae</taxon>
        <taxon>Pseudomonas</taxon>
    </lineage>
</organism>
<protein>
    <submittedName>
        <fullName evidence="5">Putative Membrane protein</fullName>
    </submittedName>
</protein>
<reference evidence="5 6" key="1">
    <citation type="submission" date="2018-08" db="EMBL/GenBank/DDBJ databases">
        <title>Recombination of ecologically and evolutionarily significant loci maintains genetic cohesion in the Pseudomonas syringae species complex.</title>
        <authorList>
            <person name="Dillon M."/>
            <person name="Thakur S."/>
            <person name="Almeida R.N.D."/>
            <person name="Weir B.S."/>
            <person name="Guttman D.S."/>
        </authorList>
    </citation>
    <scope>NUCLEOTIDE SEQUENCE [LARGE SCALE GENOMIC DNA]</scope>
    <source>
        <strain evidence="5 6">ICMP 4092</strain>
    </source>
</reference>
<keyword evidence="2 4" id="KW-1133">Transmembrane helix</keyword>
<feature type="transmembrane region" description="Helical" evidence="4">
    <location>
        <begin position="126"/>
        <end position="146"/>
    </location>
</feature>
<dbReference type="AlphaFoldDB" id="A0A3M3ZES7"/>
<evidence type="ECO:0000256" key="4">
    <source>
        <dbReference type="SAM" id="Phobius"/>
    </source>
</evidence>